<reference evidence="2" key="1">
    <citation type="submission" date="2021-01" db="EMBL/GenBank/DDBJ databases">
        <authorList>
            <person name="Corre E."/>
            <person name="Pelletier E."/>
            <person name="Niang G."/>
            <person name="Scheremetjew M."/>
            <person name="Finn R."/>
            <person name="Kale V."/>
            <person name="Holt S."/>
            <person name="Cochrane G."/>
            <person name="Meng A."/>
            <person name="Brown T."/>
            <person name="Cohen L."/>
        </authorList>
    </citation>
    <scope>NUCLEOTIDE SEQUENCE</scope>
    <source>
        <strain evidence="2">RCC1693</strain>
    </source>
</reference>
<feature type="region of interest" description="Disordered" evidence="1">
    <location>
        <begin position="347"/>
        <end position="402"/>
    </location>
</feature>
<dbReference type="Gene3D" id="1.10.150.240">
    <property type="entry name" value="Putative phosphatase, domain 2"/>
    <property type="match status" value="1"/>
</dbReference>
<dbReference type="Gene3D" id="3.40.50.1000">
    <property type="entry name" value="HAD superfamily/HAD-like"/>
    <property type="match status" value="1"/>
</dbReference>
<dbReference type="InterPro" id="IPR023214">
    <property type="entry name" value="HAD_sf"/>
</dbReference>
<dbReference type="AlphaFoldDB" id="A0A7S2CXM0"/>
<proteinExistence type="predicted"/>
<sequence>MGTGASTCHGAEAPNGRMMDTHPEPNNESVRTRRSSRRSSGRSRKHSLSLPSFWPSSHSSENPADFPPHSHAPPKACVFALDGVLLDTRADVGAAAMAVLVEMVGHEVAERIDPSLFAMLQDENGSVSEASLSSLLVAAGIAVDDEGIEVDMCIERMRERLLAQSRYMQPCMGARSLIAHLEQHRTPLAGATNASTCTFALQRTGNERMLNAFPYIICADSPGITDPAPASDMHLEASRLMDTDPSECIAFESTYEGALAARRVGMRVVFVGAVAIAFQPGLVEAQIASLADFDPAKWGLTKTPKRKSFIECHSPKLPDLAKISTEILLGSADSAFRAYGESLGVVDIDDMDTSGSGRQRQRSTSYEMDRSGSSKQRRWSWGSVNSETVRERRHSKTMSECSDMTADTLDECLPNFGKEPCHEGSDIGPTCPRPSPTDTGDEQSSRRHSDPAGGAIAKVRKDAHKRPEELRDRRVSIKGLFLMRDFTPGALGDVSESSLLLRRSGNTPKTSPGGTPKGTVAATHFA</sequence>
<evidence type="ECO:0000313" key="2">
    <source>
        <dbReference type="EMBL" id="CAD9438351.1"/>
    </source>
</evidence>
<dbReference type="PANTHER" id="PTHR18901:SF38">
    <property type="entry name" value="PSEUDOURIDINE-5'-PHOSPHATASE"/>
    <property type="match status" value="1"/>
</dbReference>
<dbReference type="EMBL" id="HBGT01027158">
    <property type="protein sequence ID" value="CAD9438351.1"/>
    <property type="molecule type" value="Transcribed_RNA"/>
</dbReference>
<feature type="compositionally biased region" description="Polar residues" evidence="1">
    <location>
        <begin position="504"/>
        <end position="513"/>
    </location>
</feature>
<evidence type="ECO:0000256" key="1">
    <source>
        <dbReference type="SAM" id="MobiDB-lite"/>
    </source>
</evidence>
<feature type="compositionally biased region" description="Basic residues" evidence="1">
    <location>
        <begin position="32"/>
        <end position="47"/>
    </location>
</feature>
<feature type="region of interest" description="Disordered" evidence="1">
    <location>
        <begin position="1"/>
        <end position="69"/>
    </location>
</feature>
<dbReference type="SUPFAM" id="SSF56784">
    <property type="entry name" value="HAD-like"/>
    <property type="match status" value="1"/>
</dbReference>
<feature type="compositionally biased region" description="Low complexity" evidence="1">
    <location>
        <begin position="353"/>
        <end position="365"/>
    </location>
</feature>
<dbReference type="PANTHER" id="PTHR18901">
    <property type="entry name" value="2-DEOXYGLUCOSE-6-PHOSPHATE PHOSPHATASE 2"/>
    <property type="match status" value="1"/>
</dbReference>
<feature type="compositionally biased region" description="Low complexity" evidence="1">
    <location>
        <begin position="48"/>
        <end position="60"/>
    </location>
</feature>
<gene>
    <name evidence="2" type="ORF">FPAR1323_LOCUS14114</name>
</gene>
<dbReference type="InterPro" id="IPR041492">
    <property type="entry name" value="HAD_2"/>
</dbReference>
<accession>A0A7S2CXM0</accession>
<dbReference type="InterPro" id="IPR023198">
    <property type="entry name" value="PGP-like_dom2"/>
</dbReference>
<organism evidence="2">
    <name type="scientific">Florenciella parvula</name>
    <dbReference type="NCBI Taxonomy" id="236787"/>
    <lineage>
        <taxon>Eukaryota</taxon>
        <taxon>Sar</taxon>
        <taxon>Stramenopiles</taxon>
        <taxon>Ochrophyta</taxon>
        <taxon>Dictyochophyceae</taxon>
        <taxon>Florenciellales</taxon>
        <taxon>Florenciella</taxon>
    </lineage>
</organism>
<protein>
    <submittedName>
        <fullName evidence="2">Uncharacterized protein</fullName>
    </submittedName>
</protein>
<dbReference type="InterPro" id="IPR036412">
    <property type="entry name" value="HAD-like_sf"/>
</dbReference>
<name>A0A7S2CXM0_9STRA</name>
<feature type="region of interest" description="Disordered" evidence="1">
    <location>
        <begin position="422"/>
        <end position="467"/>
    </location>
</feature>
<dbReference type="Pfam" id="PF13419">
    <property type="entry name" value="HAD_2"/>
    <property type="match status" value="1"/>
</dbReference>
<feature type="region of interest" description="Disordered" evidence="1">
    <location>
        <begin position="502"/>
        <end position="526"/>
    </location>
</feature>